<name>A0ABP3DBC8_9PSEU</name>
<gene>
    <name evidence="3" type="ORF">GCM10010492_24980</name>
</gene>
<keyword evidence="2" id="KW-1133">Transmembrane helix</keyword>
<reference evidence="4" key="1">
    <citation type="journal article" date="2019" name="Int. J. Syst. Evol. Microbiol.">
        <title>The Global Catalogue of Microorganisms (GCM) 10K type strain sequencing project: providing services to taxonomists for standard genome sequencing and annotation.</title>
        <authorList>
            <consortium name="The Broad Institute Genomics Platform"/>
            <consortium name="The Broad Institute Genome Sequencing Center for Infectious Disease"/>
            <person name="Wu L."/>
            <person name="Ma J."/>
        </authorList>
    </citation>
    <scope>NUCLEOTIDE SEQUENCE [LARGE SCALE GENOMIC DNA]</scope>
    <source>
        <strain evidence="4">JCM 3380</strain>
    </source>
</reference>
<dbReference type="EMBL" id="BAAABU010000004">
    <property type="protein sequence ID" value="GAA0225731.1"/>
    <property type="molecule type" value="Genomic_DNA"/>
</dbReference>
<dbReference type="RefSeq" id="WP_343933904.1">
    <property type="nucleotide sequence ID" value="NZ_BAAABU010000004.1"/>
</dbReference>
<evidence type="ECO:0000313" key="3">
    <source>
        <dbReference type="EMBL" id="GAA0225731.1"/>
    </source>
</evidence>
<organism evidence="3 4">
    <name type="scientific">Saccharothrix mutabilis subsp. mutabilis</name>
    <dbReference type="NCBI Taxonomy" id="66855"/>
    <lineage>
        <taxon>Bacteria</taxon>
        <taxon>Bacillati</taxon>
        <taxon>Actinomycetota</taxon>
        <taxon>Actinomycetes</taxon>
        <taxon>Pseudonocardiales</taxon>
        <taxon>Pseudonocardiaceae</taxon>
        <taxon>Saccharothrix</taxon>
    </lineage>
</organism>
<proteinExistence type="predicted"/>
<protein>
    <recommendedName>
        <fullName evidence="5">Membrane-associated oxidoreductase</fullName>
    </recommendedName>
</protein>
<evidence type="ECO:0000256" key="2">
    <source>
        <dbReference type="SAM" id="Phobius"/>
    </source>
</evidence>
<feature type="transmembrane region" description="Helical" evidence="2">
    <location>
        <begin position="874"/>
        <end position="894"/>
    </location>
</feature>
<evidence type="ECO:0000313" key="4">
    <source>
        <dbReference type="Proteomes" id="UP001500416"/>
    </source>
</evidence>
<keyword evidence="2" id="KW-0812">Transmembrane</keyword>
<evidence type="ECO:0008006" key="5">
    <source>
        <dbReference type="Google" id="ProtNLM"/>
    </source>
</evidence>
<feature type="compositionally biased region" description="Low complexity" evidence="1">
    <location>
        <begin position="438"/>
        <end position="449"/>
    </location>
</feature>
<sequence length="900" mass="93551">MTETGARGLDVFDPSPPRAFRMAAADVLRGLGEGAFRLGLRRPSVPPVIRVEDRFLTGVLDLRAVELNYLLEFVRCRFEEVPDLRQGRLAGVVFSGCRLPGVWGRNLSSANEVSLSGSTVEGLVDLTDADIAGSLVLRDARLLAPVAGGLALHADRVKLAGALLAQGVSVSGELRMAGAQVGGNCNFSSGSLNNPHAHAVNATGVHVGGNLLFNNSTIFGTVLLANARVDSALTLRGASVAAGKVDEEAGLDPHADPTSTVVLDRATVDGDVQLDREFSSSGTVRMVNARLGGTLSLSGGHFDAQDHGLVVGGGNGDGPAVELDSAEAAGAAGGHGSGEAAGAAGGHGSDEAAGAAGGHGSGEAAGDEAAGSGWAARVEAARTAAVGLAGTVRARVGREFSETAPVRAESALESAGGVSGRAPGQERGRASEPVAGRASITGADGASGAAAGGGASGAAAGGGASGAGAGGDTSGVASGPRIDRLMGDRQSGGKRVAEPIGFGRALHLDGAQVGGDVVARQAFFRGQIRMVDLQVKGSLTLDGSALDNPRADAVLGNRSHIGSNLTAREVEVAGGLELRGVQIGANLDLRGSRITQPGRYRHMPAGKPSLDVGGGVIGRDLICAGGAKEFVAHGGVRARRAQVGRMANFNGAVLGDKLDSHALNALGLQVQELVLTPVSPPRGDVTLRQVRCTSLDDNETFWSATGWIDLEEFRYDSLRNPIDLRDDDEVNRRLRWLRQAMRRSYRPGPYDQFAEMLRACGNDEHAATVLVEKQRLRYRAVAEGRRWLRPLVLLWSWLQRSMVGYGYRPARALAWLVVSWVLGSVWFSVGPPLEVINSDDRLPWNPWLFTIDLVVPIVDFGNKNRWQLAGASQWIGAGLIVTGWVLATTVAAGLTRMLKR</sequence>
<feature type="region of interest" description="Disordered" evidence="1">
    <location>
        <begin position="329"/>
        <end position="368"/>
    </location>
</feature>
<feature type="compositionally biased region" description="Gly residues" evidence="1">
    <location>
        <begin position="331"/>
        <end position="347"/>
    </location>
</feature>
<dbReference type="Proteomes" id="UP001500416">
    <property type="component" value="Unassembled WGS sequence"/>
</dbReference>
<keyword evidence="2" id="KW-0472">Membrane</keyword>
<accession>A0ABP3DBC8</accession>
<feature type="region of interest" description="Disordered" evidence="1">
    <location>
        <begin position="402"/>
        <end position="494"/>
    </location>
</feature>
<evidence type="ECO:0000256" key="1">
    <source>
        <dbReference type="SAM" id="MobiDB-lite"/>
    </source>
</evidence>
<comment type="caution">
    <text evidence="3">The sequence shown here is derived from an EMBL/GenBank/DDBJ whole genome shotgun (WGS) entry which is preliminary data.</text>
</comment>
<feature type="compositionally biased region" description="Gly residues" evidence="1">
    <location>
        <begin position="450"/>
        <end position="473"/>
    </location>
</feature>
<keyword evidence="4" id="KW-1185">Reference proteome</keyword>